<accession>A0ABR2U871</accession>
<keyword evidence="3" id="KW-1185">Reference proteome</keyword>
<evidence type="ECO:0000313" key="3">
    <source>
        <dbReference type="Proteomes" id="UP001396334"/>
    </source>
</evidence>
<comment type="caution">
    <text evidence="2">The sequence shown here is derived from an EMBL/GenBank/DDBJ whole genome shotgun (WGS) entry which is preliminary data.</text>
</comment>
<proteinExistence type="predicted"/>
<evidence type="ECO:0000256" key="1">
    <source>
        <dbReference type="SAM" id="MobiDB-lite"/>
    </source>
</evidence>
<feature type="compositionally biased region" description="Polar residues" evidence="1">
    <location>
        <begin position="76"/>
        <end position="97"/>
    </location>
</feature>
<name>A0ABR2U871_9ROSI</name>
<dbReference type="Proteomes" id="UP001396334">
    <property type="component" value="Unassembled WGS sequence"/>
</dbReference>
<organism evidence="2 3">
    <name type="scientific">Hibiscus sabdariffa</name>
    <name type="common">roselle</name>
    <dbReference type="NCBI Taxonomy" id="183260"/>
    <lineage>
        <taxon>Eukaryota</taxon>
        <taxon>Viridiplantae</taxon>
        <taxon>Streptophyta</taxon>
        <taxon>Embryophyta</taxon>
        <taxon>Tracheophyta</taxon>
        <taxon>Spermatophyta</taxon>
        <taxon>Magnoliopsida</taxon>
        <taxon>eudicotyledons</taxon>
        <taxon>Gunneridae</taxon>
        <taxon>Pentapetalae</taxon>
        <taxon>rosids</taxon>
        <taxon>malvids</taxon>
        <taxon>Malvales</taxon>
        <taxon>Malvaceae</taxon>
        <taxon>Malvoideae</taxon>
        <taxon>Hibiscus</taxon>
    </lineage>
</organism>
<gene>
    <name evidence="2" type="ORF">V6N11_051829</name>
</gene>
<evidence type="ECO:0000313" key="2">
    <source>
        <dbReference type="EMBL" id="KAK9045926.1"/>
    </source>
</evidence>
<dbReference type="EMBL" id="JBBPBN010000001">
    <property type="protein sequence ID" value="KAK9045926.1"/>
    <property type="molecule type" value="Genomic_DNA"/>
</dbReference>
<reference evidence="2 3" key="1">
    <citation type="journal article" date="2024" name="G3 (Bethesda)">
        <title>Genome assembly of Hibiscus sabdariffa L. provides insights into metabolisms of medicinal natural products.</title>
        <authorList>
            <person name="Kim T."/>
        </authorList>
    </citation>
    <scope>NUCLEOTIDE SEQUENCE [LARGE SCALE GENOMIC DNA]</scope>
    <source>
        <strain evidence="2">TK-2024</strain>
        <tissue evidence="2">Old leaves</tissue>
    </source>
</reference>
<protein>
    <submittedName>
        <fullName evidence="2">Uncharacterized protein</fullName>
    </submittedName>
</protein>
<feature type="region of interest" description="Disordered" evidence="1">
    <location>
        <begin position="42"/>
        <end position="107"/>
    </location>
</feature>
<sequence length="107" mass="10632">MTSGGSCAVVPVQDAGNLQSPVQVESGTDILPAMEHGVLGSSIMQPTAAHGEAGNSDAGNLHTLLGDVGSPHGSPLMQSSRANSKNISGGVDTTLSPSVDRDLPDIG</sequence>